<evidence type="ECO:0000313" key="2">
    <source>
        <dbReference type="EMBL" id="CAE0667261.1"/>
    </source>
</evidence>
<gene>
    <name evidence="2" type="ORF">LGLO00237_LOCUS18882</name>
</gene>
<dbReference type="EMBL" id="HBIV01026332">
    <property type="protein sequence ID" value="CAE0667261.1"/>
    <property type="molecule type" value="Transcribed_RNA"/>
</dbReference>
<proteinExistence type="predicted"/>
<feature type="compositionally biased region" description="Low complexity" evidence="1">
    <location>
        <begin position="41"/>
        <end position="51"/>
    </location>
</feature>
<accession>A0A7S3YZR4</accession>
<reference evidence="2" key="1">
    <citation type="submission" date="2021-01" db="EMBL/GenBank/DDBJ databases">
        <authorList>
            <person name="Corre E."/>
            <person name="Pelletier E."/>
            <person name="Niang G."/>
            <person name="Scheremetjew M."/>
            <person name="Finn R."/>
            <person name="Kale V."/>
            <person name="Holt S."/>
            <person name="Cochrane G."/>
            <person name="Meng A."/>
            <person name="Brown T."/>
            <person name="Cohen L."/>
        </authorList>
    </citation>
    <scope>NUCLEOTIDE SEQUENCE</scope>
    <source>
        <strain evidence="2">CCCM811</strain>
    </source>
</reference>
<feature type="compositionally biased region" description="Basic and acidic residues" evidence="1">
    <location>
        <begin position="69"/>
        <end position="88"/>
    </location>
</feature>
<sequence length="133" mass="14806">MTFLSLQSPPAPVEASAPHERDDPLSQSVEASDGRGRDDTLSLPSDLSLPADPREGKNGIELFSPSSLERFKEDRRNENARKEDDILKEHFNEQTAAISRSAFEEAILQLRGTEIEDLVSPLRKSGDKNERGF</sequence>
<protein>
    <submittedName>
        <fullName evidence="2">Uncharacterized protein</fullName>
    </submittedName>
</protein>
<organism evidence="2">
    <name type="scientific">Lotharella globosa</name>
    <dbReference type="NCBI Taxonomy" id="91324"/>
    <lineage>
        <taxon>Eukaryota</taxon>
        <taxon>Sar</taxon>
        <taxon>Rhizaria</taxon>
        <taxon>Cercozoa</taxon>
        <taxon>Chlorarachniophyceae</taxon>
        <taxon>Lotharella</taxon>
    </lineage>
</organism>
<dbReference type="AlphaFoldDB" id="A0A7S3YZR4"/>
<feature type="region of interest" description="Disordered" evidence="1">
    <location>
        <begin position="1"/>
        <end position="88"/>
    </location>
</feature>
<name>A0A7S3YZR4_9EUKA</name>
<evidence type="ECO:0000256" key="1">
    <source>
        <dbReference type="SAM" id="MobiDB-lite"/>
    </source>
</evidence>